<dbReference type="EMBL" id="LAZR01021753">
    <property type="protein sequence ID" value="KKL84250.1"/>
    <property type="molecule type" value="Genomic_DNA"/>
</dbReference>
<protein>
    <submittedName>
        <fullName evidence="1">Uncharacterized protein</fullName>
    </submittedName>
</protein>
<comment type="caution">
    <text evidence="1">The sequence shown here is derived from an EMBL/GenBank/DDBJ whole genome shotgun (WGS) entry which is preliminary data.</text>
</comment>
<evidence type="ECO:0000313" key="1">
    <source>
        <dbReference type="EMBL" id="KKL84250.1"/>
    </source>
</evidence>
<proteinExistence type="predicted"/>
<gene>
    <name evidence="1" type="ORF">LCGC14_1966620</name>
</gene>
<reference evidence="1" key="1">
    <citation type="journal article" date="2015" name="Nature">
        <title>Complex archaea that bridge the gap between prokaryotes and eukaryotes.</title>
        <authorList>
            <person name="Spang A."/>
            <person name="Saw J.H."/>
            <person name="Jorgensen S.L."/>
            <person name="Zaremba-Niedzwiedzka K."/>
            <person name="Martijn J."/>
            <person name="Lind A.E."/>
            <person name="van Eijk R."/>
            <person name="Schleper C."/>
            <person name="Guy L."/>
            <person name="Ettema T.J."/>
        </authorList>
    </citation>
    <scope>NUCLEOTIDE SEQUENCE</scope>
</reference>
<sequence length="111" mass="12622">MGKTEFNGCMIDKCEDTQLIRHIYDAVWVSLCLEHTNRLVGYIGQTQQHEEYLIAHAAYRKAMSPYPSGTGMTGDADAISESIRLENIMRDFINGWLADPSGTERDFFNDK</sequence>
<organism evidence="1">
    <name type="scientific">marine sediment metagenome</name>
    <dbReference type="NCBI Taxonomy" id="412755"/>
    <lineage>
        <taxon>unclassified sequences</taxon>
        <taxon>metagenomes</taxon>
        <taxon>ecological metagenomes</taxon>
    </lineage>
</organism>
<accession>A0A0F9HRI9</accession>
<name>A0A0F9HRI9_9ZZZZ</name>
<dbReference type="AlphaFoldDB" id="A0A0F9HRI9"/>